<gene>
    <name evidence="2" type="ORF">E4U82_13855</name>
</gene>
<accession>A0A4Y9A8J7</accession>
<comment type="caution">
    <text evidence="2">The sequence shown here is derived from an EMBL/GenBank/DDBJ whole genome shotgun (WGS) entry which is preliminary data.</text>
</comment>
<feature type="compositionally biased region" description="Basic and acidic residues" evidence="1">
    <location>
        <begin position="48"/>
        <end position="65"/>
    </location>
</feature>
<proteinExistence type="predicted"/>
<dbReference type="RefSeq" id="WP_135110766.1">
    <property type="nucleotide sequence ID" value="NZ_SRHY01000028.1"/>
</dbReference>
<organism evidence="2 3">
    <name type="scientific">Lentibacillus salicampi</name>
    <dbReference type="NCBI Taxonomy" id="175306"/>
    <lineage>
        <taxon>Bacteria</taxon>
        <taxon>Bacillati</taxon>
        <taxon>Bacillota</taxon>
        <taxon>Bacilli</taxon>
        <taxon>Bacillales</taxon>
        <taxon>Bacillaceae</taxon>
        <taxon>Lentibacillus</taxon>
    </lineage>
</organism>
<name>A0A4Y9A8J7_9BACI</name>
<reference evidence="2 3" key="1">
    <citation type="submission" date="2019-03" db="EMBL/GenBank/DDBJ databases">
        <title>Genome sequence of Lentibacillus salicampi ATCC BAA-719.</title>
        <authorList>
            <person name="Maclea K.S."/>
            <person name="Simoes Junior M."/>
        </authorList>
    </citation>
    <scope>NUCLEOTIDE SEQUENCE [LARGE SCALE GENOMIC DNA]</scope>
    <source>
        <strain evidence="2 3">ATCC BAA-719</strain>
    </source>
</reference>
<evidence type="ECO:0000313" key="3">
    <source>
        <dbReference type="Proteomes" id="UP000298484"/>
    </source>
</evidence>
<dbReference type="AlphaFoldDB" id="A0A4Y9A8J7"/>
<dbReference type="EMBL" id="SRHY01000028">
    <property type="protein sequence ID" value="TFJ92159.1"/>
    <property type="molecule type" value="Genomic_DNA"/>
</dbReference>
<feature type="region of interest" description="Disordered" evidence="1">
    <location>
        <begin position="36"/>
        <end position="65"/>
    </location>
</feature>
<sequence>MDDLKRVIKNQKSISTSRLKKLLQDTLYTDITSLKKQNRKLKKKVKRQKEALKRYEKANQSDQSH</sequence>
<evidence type="ECO:0000256" key="1">
    <source>
        <dbReference type="SAM" id="MobiDB-lite"/>
    </source>
</evidence>
<protein>
    <submittedName>
        <fullName evidence="2">Uncharacterized protein</fullName>
    </submittedName>
</protein>
<evidence type="ECO:0000313" key="2">
    <source>
        <dbReference type="EMBL" id="TFJ92159.1"/>
    </source>
</evidence>
<feature type="compositionally biased region" description="Basic residues" evidence="1">
    <location>
        <begin position="36"/>
        <end position="47"/>
    </location>
</feature>
<keyword evidence="3" id="KW-1185">Reference proteome</keyword>
<dbReference type="Proteomes" id="UP000298484">
    <property type="component" value="Unassembled WGS sequence"/>
</dbReference>